<organism evidence="2 3">
    <name type="scientific">Tetrahymena thermophila (strain SB210)</name>
    <dbReference type="NCBI Taxonomy" id="312017"/>
    <lineage>
        <taxon>Eukaryota</taxon>
        <taxon>Sar</taxon>
        <taxon>Alveolata</taxon>
        <taxon>Ciliophora</taxon>
        <taxon>Intramacronucleata</taxon>
        <taxon>Oligohymenophorea</taxon>
        <taxon>Hymenostomatida</taxon>
        <taxon>Tetrahymenina</taxon>
        <taxon>Tetrahymenidae</taxon>
        <taxon>Tetrahymena</taxon>
    </lineage>
</organism>
<dbReference type="PANTHER" id="PTHR34726:SF1">
    <property type="entry name" value="G DOMAIN-CONTAINING PROTEIN"/>
    <property type="match status" value="1"/>
</dbReference>
<keyword evidence="3" id="KW-1185">Reference proteome</keyword>
<dbReference type="Gene3D" id="3.40.50.300">
    <property type="entry name" value="P-loop containing nucleotide triphosphate hydrolases"/>
    <property type="match status" value="1"/>
</dbReference>
<dbReference type="RefSeq" id="XP_001025238.1">
    <property type="nucleotide sequence ID" value="XM_001025238.2"/>
</dbReference>
<name>I7LXN6_TETTS</name>
<keyword evidence="1" id="KW-0175">Coiled coil</keyword>
<dbReference type="HOGENOM" id="CLU_435152_0_0_1"/>
<dbReference type="EMBL" id="GG662429">
    <property type="protein sequence ID" value="EAS04993.1"/>
    <property type="molecule type" value="Genomic_DNA"/>
</dbReference>
<evidence type="ECO:0008006" key="4">
    <source>
        <dbReference type="Google" id="ProtNLM"/>
    </source>
</evidence>
<dbReference type="PANTHER" id="PTHR34726">
    <property type="entry name" value="GBP DOMAIN-CONTAINING PROTEIN"/>
    <property type="match status" value="1"/>
</dbReference>
<dbReference type="OrthoDB" id="10043329at2759"/>
<dbReference type="OMA" id="CLEEMEH"/>
<dbReference type="InterPro" id="IPR027417">
    <property type="entry name" value="P-loop_NTPase"/>
</dbReference>
<dbReference type="Proteomes" id="UP000009168">
    <property type="component" value="Unassembled WGS sequence"/>
</dbReference>
<sequence>MSEVNFNNIFKQQLSSSIDVNSPFQEPQLHNLFQKINEMVNQIQQNYDKKVDFRKSESPKMIVNCFAEAINSIYTSVQTIESQKQQLNQAKAELEKAKKTISELKANKDSLQTALNQQEQGFHDIFLQKQTEINQLRNEIEELQKKKKYDESNDSDKQYDITVDIKSLVNIQKEPIRVIYSQERGITKQCLEEMEHCSFVAILGLKNKGKTFLLNELNNENFPSGYHYSTSGISVKIDNSDRNNIKVYLDSEGINKPARYNWSNDSDFQDYIKLKQENDDASCNYAESQFKRNFQTKVTEKFQDIKSTEQIQMQFLLEHSETIIIVVGIISLEEQKIISVISEMFDKDIIVVHNLKEYSRCEHVKNEIENNLYDLFPLERRGIQLFNKAGEENEFVYQDQRNERVFHCVLAKKDTPAGEFYNKFSYDYIKQKIQLNENKKSMNIAQDFSNFLNKCLRDFLDIGYSSQEKKNLKVPLSDVLLSIEEKETCDEITLLPEYEIQGTKDILLDVFGRFRNMINYSIHLQGYKKILEIELPGDTKLTKASLIKEDEYQVMVIQANKQIVYQDQQGIQEIFNNRNLGQVYHKIKVGKTTENLKITKKFTEKRGIYTCEFEITKPEYTLSIEQQNK</sequence>
<dbReference type="SUPFAM" id="SSF52540">
    <property type="entry name" value="P-loop containing nucleoside triphosphate hydrolases"/>
    <property type="match status" value="1"/>
</dbReference>
<reference evidence="3" key="1">
    <citation type="journal article" date="2006" name="PLoS Biol.">
        <title>Macronuclear genome sequence of the ciliate Tetrahymena thermophila, a model eukaryote.</title>
        <authorList>
            <person name="Eisen J.A."/>
            <person name="Coyne R.S."/>
            <person name="Wu M."/>
            <person name="Wu D."/>
            <person name="Thiagarajan M."/>
            <person name="Wortman J.R."/>
            <person name="Badger J.H."/>
            <person name="Ren Q."/>
            <person name="Amedeo P."/>
            <person name="Jones K.M."/>
            <person name="Tallon L.J."/>
            <person name="Delcher A.L."/>
            <person name="Salzberg S.L."/>
            <person name="Silva J.C."/>
            <person name="Haas B.J."/>
            <person name="Majoros W.H."/>
            <person name="Farzad M."/>
            <person name="Carlton J.M."/>
            <person name="Smith R.K. Jr."/>
            <person name="Garg J."/>
            <person name="Pearlman R.E."/>
            <person name="Karrer K.M."/>
            <person name="Sun L."/>
            <person name="Manning G."/>
            <person name="Elde N.C."/>
            <person name="Turkewitz A.P."/>
            <person name="Asai D.J."/>
            <person name="Wilkes D.E."/>
            <person name="Wang Y."/>
            <person name="Cai H."/>
            <person name="Collins K."/>
            <person name="Stewart B.A."/>
            <person name="Lee S.R."/>
            <person name="Wilamowska K."/>
            <person name="Weinberg Z."/>
            <person name="Ruzzo W.L."/>
            <person name="Wloga D."/>
            <person name="Gaertig J."/>
            <person name="Frankel J."/>
            <person name="Tsao C.-C."/>
            <person name="Gorovsky M.A."/>
            <person name="Keeling P.J."/>
            <person name="Waller R.F."/>
            <person name="Patron N.J."/>
            <person name="Cherry J.M."/>
            <person name="Stover N.A."/>
            <person name="Krieger C.J."/>
            <person name="del Toro C."/>
            <person name="Ryder H.F."/>
            <person name="Williamson S.C."/>
            <person name="Barbeau R.A."/>
            <person name="Hamilton E.P."/>
            <person name="Orias E."/>
        </authorList>
    </citation>
    <scope>NUCLEOTIDE SEQUENCE [LARGE SCALE GENOMIC DNA]</scope>
    <source>
        <strain evidence="3">SB210</strain>
    </source>
</reference>
<feature type="coiled-coil region" evidence="1">
    <location>
        <begin position="77"/>
        <end position="153"/>
    </location>
</feature>
<accession>I7LXN6</accession>
<dbReference type="AlphaFoldDB" id="I7LXN6"/>
<gene>
    <name evidence="2" type="ORF">TTHERM_00836650</name>
</gene>
<dbReference type="InParanoid" id="I7LXN6"/>
<evidence type="ECO:0000256" key="1">
    <source>
        <dbReference type="SAM" id="Coils"/>
    </source>
</evidence>
<dbReference type="Gene3D" id="1.10.287.620">
    <property type="entry name" value="Helix Hairpins"/>
    <property type="match status" value="1"/>
</dbReference>
<dbReference type="KEGG" id="tet:TTHERM_00836650"/>
<proteinExistence type="predicted"/>
<evidence type="ECO:0000313" key="3">
    <source>
        <dbReference type="Proteomes" id="UP000009168"/>
    </source>
</evidence>
<evidence type="ECO:0000313" key="2">
    <source>
        <dbReference type="EMBL" id="EAS04993.1"/>
    </source>
</evidence>
<protein>
    <recommendedName>
        <fullName evidence="4">50S ribosome-binding GTPase</fullName>
    </recommendedName>
</protein>
<dbReference type="GeneID" id="7834376"/>